<feature type="domain" description="Glutamyl/glutaminyl-tRNA synthetase class Ib anti-codon binding" evidence="12">
    <location>
        <begin position="406"/>
        <end position="476"/>
    </location>
</feature>
<dbReference type="GO" id="GO:0005737">
    <property type="term" value="C:cytoplasm"/>
    <property type="evidence" value="ECO:0007669"/>
    <property type="project" value="UniProtKB-SubCell"/>
</dbReference>
<dbReference type="SUPFAM" id="SSF50715">
    <property type="entry name" value="Ribosomal protein L25-like"/>
    <property type="match status" value="1"/>
</dbReference>
<dbReference type="InterPro" id="IPR020056">
    <property type="entry name" value="Rbsml_bL25/Gln-tRNA_synth_N"/>
</dbReference>
<dbReference type="NCBIfam" id="NF003169">
    <property type="entry name" value="PRK04156.1"/>
    <property type="match status" value="1"/>
</dbReference>
<dbReference type="PRINTS" id="PR00987">
    <property type="entry name" value="TRNASYNTHGLU"/>
</dbReference>
<dbReference type="InterPro" id="IPR000924">
    <property type="entry name" value="Glu/Gln-tRNA-synth"/>
</dbReference>
<dbReference type="GO" id="GO:0004818">
    <property type="term" value="F:glutamate-tRNA ligase activity"/>
    <property type="evidence" value="ECO:0007669"/>
    <property type="project" value="UniProtKB-UniRule"/>
</dbReference>
<dbReference type="Gene3D" id="3.40.50.620">
    <property type="entry name" value="HUPs"/>
    <property type="match status" value="1"/>
</dbReference>
<dbReference type="SUPFAM" id="SSF52374">
    <property type="entry name" value="Nucleotidylyl transferase"/>
    <property type="match status" value="1"/>
</dbReference>
<dbReference type="Gene3D" id="2.40.240.10">
    <property type="entry name" value="Ribosomal Protein L25, Chain P"/>
    <property type="match status" value="1"/>
</dbReference>
<keyword evidence="7 10" id="KW-0648">Protein biosynthesis</keyword>
<evidence type="ECO:0000256" key="6">
    <source>
        <dbReference type="ARBA" id="ARBA00022840"/>
    </source>
</evidence>
<dbReference type="Pfam" id="PF20974">
    <property type="entry name" value="tRNA-synt_1c_C2"/>
    <property type="match status" value="1"/>
</dbReference>
<evidence type="ECO:0000256" key="4">
    <source>
        <dbReference type="ARBA" id="ARBA00022598"/>
    </source>
</evidence>
<dbReference type="PANTHER" id="PTHR43097:SF5">
    <property type="entry name" value="GLUTAMATE--TRNA LIGASE"/>
    <property type="match status" value="1"/>
</dbReference>
<evidence type="ECO:0000256" key="10">
    <source>
        <dbReference type="HAMAP-Rule" id="MF_02076"/>
    </source>
</evidence>
<gene>
    <name evidence="10" type="primary">gltX</name>
    <name evidence="14" type="ORF">FTO68_05735</name>
</gene>
<dbReference type="Gene3D" id="2.40.240.100">
    <property type="match status" value="1"/>
</dbReference>
<accession>A0ABD4TJN4</accession>
<evidence type="ECO:0000259" key="13">
    <source>
        <dbReference type="Pfam" id="PF20974"/>
    </source>
</evidence>
<dbReference type="GO" id="GO:0006424">
    <property type="term" value="P:glutamyl-tRNA aminoacylation"/>
    <property type="evidence" value="ECO:0007669"/>
    <property type="project" value="UniProtKB-UniRule"/>
</dbReference>
<dbReference type="InterPro" id="IPR049437">
    <property type="entry name" value="tRNA-synt_1c_C2"/>
</dbReference>
<evidence type="ECO:0000256" key="2">
    <source>
        <dbReference type="ARBA" id="ARBA00008927"/>
    </source>
</evidence>
<keyword evidence="3 10" id="KW-0963">Cytoplasm</keyword>
<dbReference type="EMBL" id="VOTZ01000010">
    <property type="protein sequence ID" value="MCQ1538487.1"/>
    <property type="molecule type" value="Genomic_DNA"/>
</dbReference>
<comment type="subcellular location">
    <subcellularLocation>
        <location evidence="1 10">Cytoplasm</location>
    </subcellularLocation>
</comment>
<evidence type="ECO:0000256" key="3">
    <source>
        <dbReference type="ARBA" id="ARBA00022490"/>
    </source>
</evidence>
<dbReference type="InterPro" id="IPR004526">
    <property type="entry name" value="Glu-tRNA-synth_arc/euk"/>
</dbReference>
<comment type="function">
    <text evidence="10">Catalyzes the attachment of glutamate to tRNA(Glu) in a two-step reaction: glutamate is first activated by ATP to form Glu-AMP and then transferred to the acceptor end of tRNA(Glu).</text>
</comment>
<dbReference type="GO" id="GO:0005524">
    <property type="term" value="F:ATP binding"/>
    <property type="evidence" value="ECO:0007669"/>
    <property type="project" value="UniProtKB-UniRule"/>
</dbReference>
<dbReference type="EC" id="6.1.1.17" evidence="10"/>
<dbReference type="PROSITE" id="PS00178">
    <property type="entry name" value="AA_TRNA_LIGASE_I"/>
    <property type="match status" value="1"/>
</dbReference>
<comment type="similarity">
    <text evidence="2 10">Belongs to the class-I aminoacyl-tRNA synthetase family. Glutamate--tRNA ligase type 2 subfamily.</text>
</comment>
<feature type="domain" description="Glutamyl/glutaminyl-tRNA synthetase class Ib catalytic" evidence="11">
    <location>
        <begin position="101"/>
        <end position="402"/>
    </location>
</feature>
<dbReference type="GO" id="GO:0032991">
    <property type="term" value="C:protein-containing complex"/>
    <property type="evidence" value="ECO:0007669"/>
    <property type="project" value="UniProtKB-ARBA"/>
</dbReference>
<dbReference type="Pfam" id="PF00749">
    <property type="entry name" value="tRNA-synt_1c"/>
    <property type="match status" value="1"/>
</dbReference>
<keyword evidence="8 10" id="KW-0030">Aminoacyl-tRNA synthetase</keyword>
<dbReference type="RefSeq" id="WP_255332432.1">
    <property type="nucleotide sequence ID" value="NZ_VOTZ01000010.1"/>
</dbReference>
<dbReference type="NCBIfam" id="TIGR00463">
    <property type="entry name" value="gltX_arch"/>
    <property type="match status" value="1"/>
</dbReference>
<evidence type="ECO:0000259" key="12">
    <source>
        <dbReference type="Pfam" id="PF03950"/>
    </source>
</evidence>
<sequence length="558" mass="62995">MDGDIRRILEEYALQNAVKHANVPRAGAVIGAVLGSHPELRSRAKELNEIIQSVLADVEALTPKERETRLLAIAPDLAASMHQKKERSTELPSLPDADCGVVMRFAPNPSGPLHLGHARASILNDAYIRRYGGKYIYRIEDTDPKRVDPEAYEMVRDDLEWLGIGISDIVYQSDRLDIYYTYARQLIELGGAYVCTCEAERFRELKIAKKACPCRTLTPEENLLRYEQMFNGTFIEGQATIRIKTEIDHPDPAIRDFSAMRIVNSTLHPRVDATVYPLMNFSVAIDDHLLGMTHVIRGKDHIANTRRQRYIFDYFGWKPPHYLHYGRMSIEGLVLSTSSMHQGISEGIYSGWDDIRLGTLRALARRGIRPEAVRAAITEIGIGETDISFSWDNLFAKNRDIIDKESNRYFFVPEPRSLRVEGAPDQIAEAPRYPGDEERGLRKLHFTGDLLIPASEMKDAGMIRLKDLFNIRITGERTAEFAGESLADARAAKAPIIQWLPPEAAVPCRILTPEGVIEGYAEAEAGEFVGRTVQFERFGFVRIDSFEKGSITAYFTHR</sequence>
<evidence type="ECO:0000313" key="14">
    <source>
        <dbReference type="EMBL" id="MCQ1538487.1"/>
    </source>
</evidence>
<keyword evidence="6 10" id="KW-0067">ATP-binding</keyword>
<reference evidence="14 15" key="1">
    <citation type="submission" date="2019-08" db="EMBL/GenBank/DDBJ databases">
        <authorList>
            <person name="Chen S.-C."/>
            <person name="Lai M.-C."/>
            <person name="You Y.-T."/>
        </authorList>
    </citation>
    <scope>NUCLEOTIDE SEQUENCE [LARGE SCALE GENOMIC DNA]</scope>
    <source>
        <strain evidence="14 15">P2F9704a</strain>
    </source>
</reference>
<dbReference type="Proteomes" id="UP001524383">
    <property type="component" value="Unassembled WGS sequence"/>
</dbReference>
<dbReference type="PANTHER" id="PTHR43097">
    <property type="entry name" value="GLUTAMINE-TRNA LIGASE"/>
    <property type="match status" value="1"/>
</dbReference>
<keyword evidence="15" id="KW-1185">Reference proteome</keyword>
<evidence type="ECO:0000256" key="5">
    <source>
        <dbReference type="ARBA" id="ARBA00022741"/>
    </source>
</evidence>
<dbReference type="HAMAP" id="MF_02076">
    <property type="entry name" value="Glu_tRNA_synth_type2"/>
    <property type="match status" value="1"/>
</dbReference>
<feature type="short sequence motif" description="'HIGH' region" evidence="10">
    <location>
        <begin position="107"/>
        <end position="117"/>
    </location>
</feature>
<dbReference type="InterPro" id="IPR001412">
    <property type="entry name" value="aa-tRNA-synth_I_CS"/>
</dbReference>
<dbReference type="InterPro" id="IPR050132">
    <property type="entry name" value="Gln/Glu-tRNA_Ligase"/>
</dbReference>
<dbReference type="InterPro" id="IPR020059">
    <property type="entry name" value="Glu/Gln-tRNA-synth_Ib_codon-bd"/>
</dbReference>
<dbReference type="InterPro" id="IPR020058">
    <property type="entry name" value="Glu/Gln-tRNA-synth_Ib_cat-dom"/>
</dbReference>
<proteinExistence type="inferred from homology"/>
<evidence type="ECO:0000256" key="1">
    <source>
        <dbReference type="ARBA" id="ARBA00004496"/>
    </source>
</evidence>
<keyword evidence="5 10" id="KW-0547">Nucleotide-binding</keyword>
<dbReference type="Pfam" id="PF03950">
    <property type="entry name" value="tRNA-synt_1c_C"/>
    <property type="match status" value="1"/>
</dbReference>
<evidence type="ECO:0000256" key="9">
    <source>
        <dbReference type="ARBA" id="ARBA00048351"/>
    </source>
</evidence>
<evidence type="ECO:0000256" key="8">
    <source>
        <dbReference type="ARBA" id="ARBA00023146"/>
    </source>
</evidence>
<name>A0ABD4TJN4_9EURY</name>
<evidence type="ECO:0000256" key="7">
    <source>
        <dbReference type="ARBA" id="ARBA00022917"/>
    </source>
</evidence>
<dbReference type="InterPro" id="IPR011035">
    <property type="entry name" value="Ribosomal_bL25/Gln-tRNA_synth"/>
</dbReference>
<dbReference type="InterPro" id="IPR014729">
    <property type="entry name" value="Rossmann-like_a/b/a_fold"/>
</dbReference>
<feature type="domain" description="tRNA synthetases class I (E and Q) anti-codon binding" evidence="13">
    <location>
        <begin position="496"/>
        <end position="544"/>
    </location>
</feature>
<keyword evidence="4 10" id="KW-0436">Ligase</keyword>
<evidence type="ECO:0000259" key="11">
    <source>
        <dbReference type="Pfam" id="PF00749"/>
    </source>
</evidence>
<evidence type="ECO:0000313" key="15">
    <source>
        <dbReference type="Proteomes" id="UP001524383"/>
    </source>
</evidence>
<comment type="caution">
    <text evidence="14">The sequence shown here is derived from an EMBL/GenBank/DDBJ whole genome shotgun (WGS) entry which is preliminary data.</text>
</comment>
<organism evidence="14 15">
    <name type="scientific">Methanocalculus taiwanensis</name>
    <dbReference type="NCBI Taxonomy" id="106207"/>
    <lineage>
        <taxon>Archaea</taxon>
        <taxon>Methanobacteriati</taxon>
        <taxon>Methanobacteriota</taxon>
        <taxon>Stenosarchaea group</taxon>
        <taxon>Methanomicrobia</taxon>
        <taxon>Methanomicrobiales</taxon>
        <taxon>Methanocalculaceae</taxon>
        <taxon>Methanocalculus</taxon>
    </lineage>
</organism>
<comment type="catalytic activity">
    <reaction evidence="9 10">
        <text>tRNA(Glu) + L-glutamate + ATP = L-glutamyl-tRNA(Glu) + AMP + diphosphate</text>
        <dbReference type="Rhea" id="RHEA:23540"/>
        <dbReference type="Rhea" id="RHEA-COMP:9663"/>
        <dbReference type="Rhea" id="RHEA-COMP:9680"/>
        <dbReference type="ChEBI" id="CHEBI:29985"/>
        <dbReference type="ChEBI" id="CHEBI:30616"/>
        <dbReference type="ChEBI" id="CHEBI:33019"/>
        <dbReference type="ChEBI" id="CHEBI:78442"/>
        <dbReference type="ChEBI" id="CHEBI:78520"/>
        <dbReference type="ChEBI" id="CHEBI:456215"/>
        <dbReference type="EC" id="6.1.1.17"/>
    </reaction>
</comment>
<protein>
    <recommendedName>
        <fullName evidence="10">Glutamate--tRNA ligase</fullName>
        <ecNumber evidence="10">6.1.1.17</ecNumber>
    </recommendedName>
    <alternativeName>
        <fullName evidence="10">Glutamyl-tRNA synthetase</fullName>
        <shortName evidence="10">GluRS</shortName>
    </alternativeName>
</protein>
<dbReference type="AlphaFoldDB" id="A0ABD4TJN4"/>